<keyword evidence="4" id="KW-1185">Reference proteome</keyword>
<reference evidence="3 4" key="1">
    <citation type="submission" date="2016-10" db="EMBL/GenBank/DDBJ databases">
        <title>The genome sequence of Colletotrichum fioriniae PJ7.</title>
        <authorList>
            <person name="Baroncelli R."/>
        </authorList>
    </citation>
    <scope>NUCLEOTIDE SEQUENCE [LARGE SCALE GENOMIC DNA]</scope>
    <source>
        <strain evidence="3">Col 31</strain>
    </source>
</reference>
<feature type="domain" description="T6SS Phospholipase effector Tle1-like catalytic" evidence="2">
    <location>
        <begin position="37"/>
        <end position="437"/>
    </location>
</feature>
<gene>
    <name evidence="3" type="ORF">CMEL01_14361</name>
</gene>
<evidence type="ECO:0000256" key="1">
    <source>
        <dbReference type="SAM" id="MobiDB-lite"/>
    </source>
</evidence>
<evidence type="ECO:0000313" key="4">
    <source>
        <dbReference type="Proteomes" id="UP001239795"/>
    </source>
</evidence>
<evidence type="ECO:0000313" key="3">
    <source>
        <dbReference type="EMBL" id="KAK1461407.1"/>
    </source>
</evidence>
<organism evidence="3 4">
    <name type="scientific">Colletotrichum melonis</name>
    <dbReference type="NCBI Taxonomy" id="1209925"/>
    <lineage>
        <taxon>Eukaryota</taxon>
        <taxon>Fungi</taxon>
        <taxon>Dikarya</taxon>
        <taxon>Ascomycota</taxon>
        <taxon>Pezizomycotina</taxon>
        <taxon>Sordariomycetes</taxon>
        <taxon>Hypocreomycetidae</taxon>
        <taxon>Glomerellales</taxon>
        <taxon>Glomerellaceae</taxon>
        <taxon>Colletotrichum</taxon>
        <taxon>Colletotrichum acutatum species complex</taxon>
    </lineage>
</organism>
<sequence length="658" mass="74907">MQAYLRDPSRNSRHQPDISGQCANGTCRGGSHGGGRRKLILCFDGTGNKFRGDDSDSNILKIFRMLDSNANDQLLPPLHLHFMSLRIRIPTAGIGTYVVSENLTHNGFRAKCKSWYQMAKDSAVGSSFDQHVVGGYRFLMRYYSPGDDIYMFGFSRGAYVARFLAEMLDFVGLLAHGNEEMVAFAWNSFSQWQCRRTNSTPEGKEDREKMYQFLKGFRETFSRPIRRIRFLGLFDTVNSVPRFETAWMQRSKFPYTARSSAKVIRHAVSIDERRAKFRQDLIYQEPKKSRRRTAAKRLMEHHHPLNEKVQEFQEKYRPGRRSTLAPDDAVAKEDRGRRRVHPQEEDADHPAPFRSRSRSRSRATERTGNAYTDHDASSINSKPPMEDLTYDSDDDEADQDVDEVWFSGGHGDIGGGWDAAPGQKNASHIPLVWMVREAMRAGLTFDLDQLEYLGCVESVAGEDTRTARQSTATMPNGAIAVPEIHVDAPSPTIDFQPPSPTASATENAANSGTSTHTCTALSFNVMMQTAHEAKIHDSLDFKCGMHRASVFMWRVMEYLPFRRLDLRPDGSWKPIRWPLPRGEVRDVPDKVRIHGSVIRRMERDEKYRPGNLIVGGGGRGCRVAPKKYGMGHWKCVKGSGDIIDEIWEREWETEQKHF</sequence>
<comment type="caution">
    <text evidence="3">The sequence shown here is derived from an EMBL/GenBank/DDBJ whole genome shotgun (WGS) entry which is preliminary data.</text>
</comment>
<feature type="compositionally biased region" description="Basic and acidic residues" evidence="1">
    <location>
        <begin position="7"/>
        <end position="16"/>
    </location>
</feature>
<dbReference type="AlphaFoldDB" id="A0AAI9UR91"/>
<name>A0AAI9UR91_9PEZI</name>
<dbReference type="PANTHER" id="PTHR33840">
    <property type="match status" value="1"/>
</dbReference>
<feature type="compositionally biased region" description="Basic and acidic residues" evidence="1">
    <location>
        <begin position="329"/>
        <end position="351"/>
    </location>
</feature>
<accession>A0AAI9UR91</accession>
<feature type="region of interest" description="Disordered" evidence="1">
    <location>
        <begin position="1"/>
        <end position="33"/>
    </location>
</feature>
<feature type="compositionally biased region" description="Polar residues" evidence="1">
    <location>
        <begin position="501"/>
        <end position="514"/>
    </location>
</feature>
<dbReference type="Proteomes" id="UP001239795">
    <property type="component" value="Unassembled WGS sequence"/>
</dbReference>
<evidence type="ECO:0000259" key="2">
    <source>
        <dbReference type="Pfam" id="PF09994"/>
    </source>
</evidence>
<feature type="region of interest" description="Disordered" evidence="1">
    <location>
        <begin position="286"/>
        <end position="396"/>
    </location>
</feature>
<dbReference type="PANTHER" id="PTHR33840:SF2">
    <property type="entry name" value="TLE1 PHOSPHOLIPASE DOMAIN-CONTAINING PROTEIN"/>
    <property type="match status" value="1"/>
</dbReference>
<dbReference type="InterPro" id="IPR018712">
    <property type="entry name" value="Tle1-like_cat"/>
</dbReference>
<dbReference type="Pfam" id="PF09994">
    <property type="entry name" value="T6SS_Tle1-like_cat"/>
    <property type="match status" value="1"/>
</dbReference>
<protein>
    <recommendedName>
        <fullName evidence="2">T6SS Phospholipase effector Tle1-like catalytic domain-containing protein</fullName>
    </recommendedName>
</protein>
<feature type="region of interest" description="Disordered" evidence="1">
    <location>
        <begin position="494"/>
        <end position="514"/>
    </location>
</feature>
<feature type="compositionally biased region" description="Basic and acidic residues" evidence="1">
    <location>
        <begin position="297"/>
        <end position="317"/>
    </location>
</feature>
<proteinExistence type="predicted"/>
<dbReference type="EMBL" id="MLGG01000010">
    <property type="protein sequence ID" value="KAK1461407.1"/>
    <property type="molecule type" value="Genomic_DNA"/>
</dbReference>